<accession>A0ABP6ZX80</accession>
<sequence>MTGASPPEATVGASTIGLDANIVVGREDFELRAQVRVGPGEVLAVLGPNGAGKTTLLRALAGLLALREGHVEVGGARWDDPAANLFVPTTDRRVGLVFQDYRLFPHLSVLDNVAFAARARGARRGVARTGAAQVLERLGLDSLAARRPDQLSGGQAQRVALARALASEPAMVLLDEPLAALDARTRLEIRTELRRHLSAFAGPSIVVTHDPLEALVLADRILVLEEGRIAQTGTPSEVARRPVTEYVARLMGLNLYSGCLAGPGRIVLDGGGELRTATRSVEDLAEGSRVLAVLSPGAISLHLGELPQGSPRNVWTGTVSGVELLTDRVRVAVTGAPDALVDVTAAAVAELQLSPGQEVRLSAKATEVTAYPAP</sequence>
<proteinExistence type="predicted"/>
<dbReference type="InterPro" id="IPR004606">
    <property type="entry name" value="Mop_domain"/>
</dbReference>
<evidence type="ECO:0000313" key="9">
    <source>
        <dbReference type="Proteomes" id="UP001501074"/>
    </source>
</evidence>
<dbReference type="Gene3D" id="2.40.50.100">
    <property type="match status" value="1"/>
</dbReference>
<dbReference type="InterPro" id="IPR050093">
    <property type="entry name" value="ABC_SmlMolc_Importer"/>
</dbReference>
<gene>
    <name evidence="8" type="ORF">GCM10022223_40120</name>
</gene>
<dbReference type="PROSITE" id="PS50893">
    <property type="entry name" value="ABC_TRANSPORTER_2"/>
    <property type="match status" value="1"/>
</dbReference>
<dbReference type="Pfam" id="PF03459">
    <property type="entry name" value="TOBE"/>
    <property type="match status" value="1"/>
</dbReference>
<dbReference type="Gene3D" id="3.40.50.300">
    <property type="entry name" value="P-loop containing nucleotide triphosphate hydrolases"/>
    <property type="match status" value="1"/>
</dbReference>
<dbReference type="GO" id="GO:0005524">
    <property type="term" value="F:ATP binding"/>
    <property type="evidence" value="ECO:0007669"/>
    <property type="project" value="UniProtKB-KW"/>
</dbReference>
<dbReference type="InterPro" id="IPR017871">
    <property type="entry name" value="ABC_transporter-like_CS"/>
</dbReference>
<dbReference type="PANTHER" id="PTHR42781">
    <property type="entry name" value="SPERMIDINE/PUTRESCINE IMPORT ATP-BINDING PROTEIN POTA"/>
    <property type="match status" value="1"/>
</dbReference>
<evidence type="ECO:0000256" key="5">
    <source>
        <dbReference type="PROSITE-ProRule" id="PRU01213"/>
    </source>
</evidence>
<dbReference type="SUPFAM" id="SSF50331">
    <property type="entry name" value="MOP-like"/>
    <property type="match status" value="1"/>
</dbReference>
<evidence type="ECO:0000256" key="1">
    <source>
        <dbReference type="ARBA" id="ARBA00022448"/>
    </source>
</evidence>
<reference evidence="9" key="1">
    <citation type="journal article" date="2019" name="Int. J. Syst. Evol. Microbiol.">
        <title>The Global Catalogue of Microorganisms (GCM) 10K type strain sequencing project: providing services to taxonomists for standard genome sequencing and annotation.</title>
        <authorList>
            <consortium name="The Broad Institute Genomics Platform"/>
            <consortium name="The Broad Institute Genome Sequencing Center for Infectious Disease"/>
            <person name="Wu L."/>
            <person name="Ma J."/>
        </authorList>
    </citation>
    <scope>NUCLEOTIDE SEQUENCE [LARGE SCALE GENOMIC DNA]</scope>
    <source>
        <strain evidence="9">JCM 16902</strain>
    </source>
</reference>
<evidence type="ECO:0000256" key="3">
    <source>
        <dbReference type="ARBA" id="ARBA00022741"/>
    </source>
</evidence>
<keyword evidence="9" id="KW-1185">Reference proteome</keyword>
<dbReference type="InterPro" id="IPR027417">
    <property type="entry name" value="P-loop_NTPase"/>
</dbReference>
<dbReference type="PROSITE" id="PS00211">
    <property type="entry name" value="ABC_TRANSPORTER_1"/>
    <property type="match status" value="1"/>
</dbReference>
<feature type="domain" description="Mop" evidence="7">
    <location>
        <begin position="308"/>
        <end position="372"/>
    </location>
</feature>
<evidence type="ECO:0000259" key="7">
    <source>
        <dbReference type="PROSITE" id="PS51866"/>
    </source>
</evidence>
<dbReference type="PANTHER" id="PTHR42781:SF4">
    <property type="entry name" value="SPERMIDINE_PUTRESCINE IMPORT ATP-BINDING PROTEIN POTA"/>
    <property type="match status" value="1"/>
</dbReference>
<keyword evidence="1" id="KW-0813">Transport</keyword>
<name>A0ABP6ZX80_9ACTN</name>
<dbReference type="SUPFAM" id="SSF52540">
    <property type="entry name" value="P-loop containing nucleoside triphosphate hydrolases"/>
    <property type="match status" value="1"/>
</dbReference>
<evidence type="ECO:0000256" key="2">
    <source>
        <dbReference type="ARBA" id="ARBA00022505"/>
    </source>
</evidence>
<dbReference type="SMART" id="SM00382">
    <property type="entry name" value="AAA"/>
    <property type="match status" value="1"/>
</dbReference>
<evidence type="ECO:0000256" key="4">
    <source>
        <dbReference type="ARBA" id="ARBA00022840"/>
    </source>
</evidence>
<dbReference type="InterPro" id="IPR005116">
    <property type="entry name" value="Transp-assoc_OB_typ1"/>
</dbReference>
<keyword evidence="2 5" id="KW-0500">Molybdenum</keyword>
<keyword evidence="3" id="KW-0547">Nucleotide-binding</keyword>
<evidence type="ECO:0000259" key="6">
    <source>
        <dbReference type="PROSITE" id="PS50893"/>
    </source>
</evidence>
<protein>
    <submittedName>
        <fullName evidence="8">ABC transporter ATP-binding protein</fullName>
    </submittedName>
</protein>
<evidence type="ECO:0000313" key="8">
    <source>
        <dbReference type="EMBL" id="GAA3619285.1"/>
    </source>
</evidence>
<dbReference type="PROSITE" id="PS51866">
    <property type="entry name" value="MOP"/>
    <property type="match status" value="1"/>
</dbReference>
<dbReference type="Proteomes" id="UP001501074">
    <property type="component" value="Unassembled WGS sequence"/>
</dbReference>
<dbReference type="InterPro" id="IPR008995">
    <property type="entry name" value="Mo/tungstate-bd_C_term_dom"/>
</dbReference>
<organism evidence="8 9">
    <name type="scientific">Kineosporia mesophila</name>
    <dbReference type="NCBI Taxonomy" id="566012"/>
    <lineage>
        <taxon>Bacteria</taxon>
        <taxon>Bacillati</taxon>
        <taxon>Actinomycetota</taxon>
        <taxon>Actinomycetes</taxon>
        <taxon>Kineosporiales</taxon>
        <taxon>Kineosporiaceae</taxon>
        <taxon>Kineosporia</taxon>
    </lineage>
</organism>
<comment type="caution">
    <text evidence="8">The sequence shown here is derived from an EMBL/GenBank/DDBJ whole genome shotgun (WGS) entry which is preliminary data.</text>
</comment>
<dbReference type="EMBL" id="BAAAZO010000006">
    <property type="protein sequence ID" value="GAA3619285.1"/>
    <property type="molecule type" value="Genomic_DNA"/>
</dbReference>
<feature type="domain" description="ABC transporter" evidence="6">
    <location>
        <begin position="11"/>
        <end position="251"/>
    </location>
</feature>
<dbReference type="Pfam" id="PF00005">
    <property type="entry name" value="ABC_tran"/>
    <property type="match status" value="1"/>
</dbReference>
<keyword evidence="4 8" id="KW-0067">ATP-binding</keyword>
<dbReference type="InterPro" id="IPR003439">
    <property type="entry name" value="ABC_transporter-like_ATP-bd"/>
</dbReference>
<dbReference type="InterPro" id="IPR003593">
    <property type="entry name" value="AAA+_ATPase"/>
</dbReference>